<dbReference type="PROSITE" id="PS50304">
    <property type="entry name" value="TUDOR"/>
    <property type="match status" value="1"/>
</dbReference>
<evidence type="ECO:0000256" key="1">
    <source>
        <dbReference type="SAM" id="MobiDB-lite"/>
    </source>
</evidence>
<protein>
    <recommendedName>
        <fullName evidence="2">Tudor domain-containing protein</fullName>
    </recommendedName>
</protein>
<dbReference type="EMBL" id="JBGBPQ010000015">
    <property type="protein sequence ID" value="KAL1510133.1"/>
    <property type="molecule type" value="Genomic_DNA"/>
</dbReference>
<proteinExistence type="predicted"/>
<gene>
    <name evidence="3" type="ORF">AB1Y20_006465</name>
</gene>
<feature type="domain" description="Tudor" evidence="2">
    <location>
        <begin position="133"/>
        <end position="198"/>
    </location>
</feature>
<reference evidence="3 4" key="1">
    <citation type="journal article" date="2024" name="Science">
        <title>Giant polyketide synthase enzymes in the biosynthesis of giant marine polyether toxins.</title>
        <authorList>
            <person name="Fallon T.R."/>
            <person name="Shende V.V."/>
            <person name="Wierzbicki I.H."/>
            <person name="Pendleton A.L."/>
            <person name="Watervoot N.F."/>
            <person name="Auber R.P."/>
            <person name="Gonzalez D.J."/>
            <person name="Wisecaver J.H."/>
            <person name="Moore B.S."/>
        </authorList>
    </citation>
    <scope>NUCLEOTIDE SEQUENCE [LARGE SCALE GENOMIC DNA]</scope>
    <source>
        <strain evidence="3 4">12B1</strain>
    </source>
</reference>
<dbReference type="PANTHER" id="PTHR37827">
    <property type="entry name" value="TUDOR DOMAIN-CONTAINING PROTEIN"/>
    <property type="match status" value="1"/>
</dbReference>
<evidence type="ECO:0000259" key="2">
    <source>
        <dbReference type="PROSITE" id="PS50304"/>
    </source>
</evidence>
<keyword evidence="4" id="KW-1185">Reference proteome</keyword>
<dbReference type="InterPro" id="IPR002999">
    <property type="entry name" value="Tudor"/>
</dbReference>
<dbReference type="PANTHER" id="PTHR37827:SF1">
    <property type="entry name" value="HNH DOMAIN-CONTAINING PROTEIN"/>
    <property type="match status" value="1"/>
</dbReference>
<comment type="caution">
    <text evidence="3">The sequence shown here is derived from an EMBL/GenBank/DDBJ whole genome shotgun (WGS) entry which is preliminary data.</text>
</comment>
<evidence type="ECO:0000313" key="3">
    <source>
        <dbReference type="EMBL" id="KAL1510133.1"/>
    </source>
</evidence>
<dbReference type="Proteomes" id="UP001515480">
    <property type="component" value="Unassembled WGS sequence"/>
</dbReference>
<evidence type="ECO:0000313" key="4">
    <source>
        <dbReference type="Proteomes" id="UP001515480"/>
    </source>
</evidence>
<sequence>MPKQLYGHKNPRSKIPSSTEDSSGWLTLMAGLPEDKRHAAIVRAAEEVSLCLPDGMRDSFAAMLAESAEARRVDCDEAWVALLIELCSDFGVPLGAEEEVEGADEAERAGAVELLAALRRHKVVSREPPPPPPLRQGDAVLAVLQEDGDWHEAIVESLKLPPSGGGAPRVAVRFVEWQKLQETMRHKVISMVEVADDEGAAESEGECEMCHRSMRLTFHHLVPKETHGRYLGKALPPGVSEAARAAGMEPQPSRELLNRYGAMLCRFCHSTVHRFAPNAVLAERFNTVEKLLAQPEIESFVRFASRQRIGKAGRTR</sequence>
<organism evidence="3 4">
    <name type="scientific">Prymnesium parvum</name>
    <name type="common">Toxic golden alga</name>
    <dbReference type="NCBI Taxonomy" id="97485"/>
    <lineage>
        <taxon>Eukaryota</taxon>
        <taxon>Haptista</taxon>
        <taxon>Haptophyta</taxon>
        <taxon>Prymnesiophyceae</taxon>
        <taxon>Prymnesiales</taxon>
        <taxon>Prymnesiaceae</taxon>
        <taxon>Prymnesium</taxon>
    </lineage>
</organism>
<accession>A0AB34IXT4</accession>
<name>A0AB34IXT4_PRYPA</name>
<dbReference type="AlphaFoldDB" id="A0AB34IXT4"/>
<feature type="region of interest" description="Disordered" evidence="1">
    <location>
        <begin position="1"/>
        <end position="22"/>
    </location>
</feature>